<dbReference type="InterPro" id="IPR015424">
    <property type="entry name" value="PyrdxlP-dep_Trfase"/>
</dbReference>
<gene>
    <name evidence="2" type="ORF">PUMCH_003942</name>
</gene>
<feature type="domain" description="Aminotransferase class I/classII large" evidence="1">
    <location>
        <begin position="52"/>
        <end position="425"/>
    </location>
</feature>
<sequence length="439" mass="49099">MSDSINFFKGHPTVELLPNRELADAFKKVLVDTDYPDADYENDPNNRHPLQYGSDPGNLTVRQEVINWSSRKYGRVDGVDADTVNLTNGSSFGAFSVLSACTSPAITKHAFLVSPTYFLINYSFADFGLDGHMSAVMETPGAEYEIDLALLESKLHQLNEQYGLEQVSDKEINVVDDPTSRGPRKFYRYVMYLVPTFSNPGGLTYSTKTRMKLLEIARKNDLLIISDDVYDFLGYTDAKPPLKFNHLDADTLPSGWKFGNTVSNASFSKIIAPGLRVGWHESPTKYLAHQLATIGPVKSGGTPSQLNTFVVQELIRSGKLDTIITKLVSVYRARSKVMLDSLRKYLPQKYTEICGGQGGYFVWVGLRAENINLADTITKLHKDYNVVIADGSNFEVTGDDKGWGRTNARLCVALLSEEQIERGIELWGKTIREMYPHLY</sequence>
<dbReference type="Pfam" id="PF00155">
    <property type="entry name" value="Aminotran_1_2"/>
    <property type="match status" value="1"/>
</dbReference>
<dbReference type="GeneID" id="88175005"/>
<dbReference type="InterPro" id="IPR015421">
    <property type="entry name" value="PyrdxlP-dep_Trfase_major"/>
</dbReference>
<reference evidence="2 3" key="1">
    <citation type="submission" date="2023-10" db="EMBL/GenBank/DDBJ databases">
        <title>Draft Genome Sequence of Candida saopaulonensis from a very Premature Infant with Sepsis.</title>
        <authorList>
            <person name="Ning Y."/>
            <person name="Dai R."/>
            <person name="Xiao M."/>
            <person name="Xu Y."/>
            <person name="Yan Q."/>
            <person name="Zhang L."/>
        </authorList>
    </citation>
    <scope>NUCLEOTIDE SEQUENCE [LARGE SCALE GENOMIC DNA]</scope>
    <source>
        <strain evidence="2 3">19XY460</strain>
    </source>
</reference>
<dbReference type="PANTHER" id="PTHR42858">
    <property type="entry name" value="AMINOTRANSFERASE"/>
    <property type="match status" value="1"/>
</dbReference>
<proteinExistence type="predicted"/>
<dbReference type="PANTHER" id="PTHR42858:SF1">
    <property type="entry name" value="LD15494P"/>
    <property type="match status" value="1"/>
</dbReference>
<organism evidence="2 3">
    <name type="scientific">Australozyma saopauloensis</name>
    <dbReference type="NCBI Taxonomy" id="291208"/>
    <lineage>
        <taxon>Eukaryota</taxon>
        <taxon>Fungi</taxon>
        <taxon>Dikarya</taxon>
        <taxon>Ascomycota</taxon>
        <taxon>Saccharomycotina</taxon>
        <taxon>Pichiomycetes</taxon>
        <taxon>Metschnikowiaceae</taxon>
        <taxon>Australozyma</taxon>
    </lineage>
</organism>
<dbReference type="GO" id="GO:0030170">
    <property type="term" value="F:pyridoxal phosphate binding"/>
    <property type="evidence" value="ECO:0007669"/>
    <property type="project" value="InterPro"/>
</dbReference>
<dbReference type="Gene3D" id="3.40.640.10">
    <property type="entry name" value="Type I PLP-dependent aspartate aminotransferase-like (Major domain)"/>
    <property type="match status" value="1"/>
</dbReference>
<protein>
    <recommendedName>
        <fullName evidence="1">Aminotransferase class I/classII large domain-containing protein</fullName>
    </recommendedName>
</protein>
<dbReference type="Gene3D" id="3.90.1150.10">
    <property type="entry name" value="Aspartate Aminotransferase, domain 1"/>
    <property type="match status" value="1"/>
</dbReference>
<dbReference type="GO" id="GO:0047536">
    <property type="term" value="F:2-aminoadipate transaminase activity"/>
    <property type="evidence" value="ECO:0007669"/>
    <property type="project" value="TreeGrafter"/>
</dbReference>
<dbReference type="InterPro" id="IPR015422">
    <property type="entry name" value="PyrdxlP-dep_Trfase_small"/>
</dbReference>
<dbReference type="InterPro" id="IPR004839">
    <property type="entry name" value="Aminotransferase_I/II_large"/>
</dbReference>
<dbReference type="KEGG" id="asau:88175005"/>
<evidence type="ECO:0000259" key="1">
    <source>
        <dbReference type="Pfam" id="PF00155"/>
    </source>
</evidence>
<dbReference type="AlphaFoldDB" id="A0AAX4HE14"/>
<dbReference type="EMBL" id="CP138898">
    <property type="protein sequence ID" value="WPK26584.1"/>
    <property type="molecule type" value="Genomic_DNA"/>
</dbReference>
<accession>A0AAX4HE14</accession>
<keyword evidence="3" id="KW-1185">Reference proteome</keyword>
<dbReference type="RefSeq" id="XP_062878965.1">
    <property type="nucleotide sequence ID" value="XM_063022895.1"/>
</dbReference>
<evidence type="ECO:0000313" key="2">
    <source>
        <dbReference type="EMBL" id="WPK26584.1"/>
    </source>
</evidence>
<dbReference type="CDD" id="cd00609">
    <property type="entry name" value="AAT_like"/>
    <property type="match status" value="1"/>
</dbReference>
<name>A0AAX4HE14_9ASCO</name>
<dbReference type="SUPFAM" id="SSF53383">
    <property type="entry name" value="PLP-dependent transferases"/>
    <property type="match status" value="1"/>
</dbReference>
<dbReference type="Proteomes" id="UP001338582">
    <property type="component" value="Chromosome 5"/>
</dbReference>
<evidence type="ECO:0000313" key="3">
    <source>
        <dbReference type="Proteomes" id="UP001338582"/>
    </source>
</evidence>